<dbReference type="AlphaFoldDB" id="A0A4Z2CM69"/>
<dbReference type="SUPFAM" id="SSF48350">
    <property type="entry name" value="GTPase activation domain, GAP"/>
    <property type="match status" value="1"/>
</dbReference>
<evidence type="ECO:0000259" key="2">
    <source>
        <dbReference type="PROSITE" id="PS50238"/>
    </source>
</evidence>
<protein>
    <submittedName>
        <fullName evidence="3">Rho GTPase-activating protein isoform 1</fullName>
    </submittedName>
</protein>
<dbReference type="SMART" id="SM00324">
    <property type="entry name" value="RhoGAP"/>
    <property type="match status" value="1"/>
</dbReference>
<dbReference type="GO" id="GO:0005737">
    <property type="term" value="C:cytoplasm"/>
    <property type="evidence" value="ECO:0007669"/>
    <property type="project" value="TreeGrafter"/>
</dbReference>
<dbReference type="GO" id="GO:0051056">
    <property type="term" value="P:regulation of small GTPase mediated signal transduction"/>
    <property type="evidence" value="ECO:0007669"/>
    <property type="project" value="TreeGrafter"/>
</dbReference>
<gene>
    <name evidence="3" type="ORF">EWB00_009639</name>
</gene>
<evidence type="ECO:0000313" key="3">
    <source>
        <dbReference type="EMBL" id="TNN05130.1"/>
    </source>
</evidence>
<keyword evidence="1" id="KW-0343">GTPase activation</keyword>
<dbReference type="PANTHER" id="PTHR14963">
    <property type="entry name" value="RHO GTPASE ACTIVATING PROTEIN 18,19-RELATED"/>
    <property type="match status" value="1"/>
</dbReference>
<evidence type="ECO:0000256" key="1">
    <source>
        <dbReference type="ARBA" id="ARBA00022468"/>
    </source>
</evidence>
<proteinExistence type="predicted"/>
<dbReference type="InterPro" id="IPR008936">
    <property type="entry name" value="Rho_GTPase_activation_prot"/>
</dbReference>
<dbReference type="Pfam" id="PF00620">
    <property type="entry name" value="RhoGAP"/>
    <property type="match status" value="2"/>
</dbReference>
<comment type="caution">
    <text evidence="3">The sequence shown here is derived from an EMBL/GenBank/DDBJ whole genome shotgun (WGS) entry which is preliminary data.</text>
</comment>
<accession>A0A4Z2CM69</accession>
<dbReference type="OrthoDB" id="10061772at2759"/>
<keyword evidence="4" id="KW-1185">Reference proteome</keyword>
<sequence>MINCKLTNKCKTLQLTIKDYAYRLRVAVHEDWKIKLFREYYPCRFQELCMIHLSFLIDIPWDFIDQKTVSNNGNNHYYNGDNPQQSSNITTAIDAFNTVTHSKTAVINSINIGGATKSRLKRLWNNWRSNSHPVKMDCIPEGLANNIIRLIDCLDNDEACCVEGLFRKAGHTLRKRHIQEAVFEASFDSKAFQLNKYNFHDFASALKSVLIRLPTPLFTERLLPLFLQVAALRKFEKSSIKENSDITTTIQTTFTHELNASSSPIDDEHLIHLIESKQIKALRLLIQLLPSTNKWILKRLIDLLIRVKNLSGVNRMTSTCLGTIFGPVLLPQDTSHETVKNLKNCKQPSIECQTQCLQLNSITSLLIETGLDIFLLPYTLVQDICTNSPYLTIFKTDCDSVHAAMKEESIGTKENDPFTLLLSPQLRHRNKNKLIENERRLNDSPPLHTAIRFATATPTSIANFHVLHSPPTQLDDIVQISQTHNAENRFKPQNRTCRPSTFKWSRSVGEMSFDHVDCSTEESQHKIVNNTNNENVDVASTFLSESSKMNTNAKDCRLQEFALNNPVLLPNNVNRISPLNYSNYRKESLEVSFNGMIALNVNCV</sequence>
<dbReference type="EMBL" id="SKCS01000592">
    <property type="protein sequence ID" value="TNN05130.1"/>
    <property type="molecule type" value="Genomic_DNA"/>
</dbReference>
<dbReference type="Gene3D" id="1.10.555.10">
    <property type="entry name" value="Rho GTPase activation protein"/>
    <property type="match status" value="1"/>
</dbReference>
<name>A0A4Z2CM69_SCHJA</name>
<dbReference type="PANTHER" id="PTHR14963:SF7">
    <property type="entry name" value="RHO GTPASE-ACTIVATING PROTEIN 19"/>
    <property type="match status" value="1"/>
</dbReference>
<evidence type="ECO:0000313" key="4">
    <source>
        <dbReference type="Proteomes" id="UP000311919"/>
    </source>
</evidence>
<organism evidence="3 4">
    <name type="scientific">Schistosoma japonicum</name>
    <name type="common">Blood fluke</name>
    <dbReference type="NCBI Taxonomy" id="6182"/>
    <lineage>
        <taxon>Eukaryota</taxon>
        <taxon>Metazoa</taxon>
        <taxon>Spiralia</taxon>
        <taxon>Lophotrochozoa</taxon>
        <taxon>Platyhelminthes</taxon>
        <taxon>Trematoda</taxon>
        <taxon>Digenea</taxon>
        <taxon>Strigeidida</taxon>
        <taxon>Schistosomatoidea</taxon>
        <taxon>Schistosomatidae</taxon>
        <taxon>Schistosoma</taxon>
    </lineage>
</organism>
<dbReference type="GO" id="GO:0007165">
    <property type="term" value="P:signal transduction"/>
    <property type="evidence" value="ECO:0007669"/>
    <property type="project" value="InterPro"/>
</dbReference>
<dbReference type="PROSITE" id="PS50238">
    <property type="entry name" value="RHOGAP"/>
    <property type="match status" value="1"/>
</dbReference>
<dbReference type="InterPro" id="IPR000198">
    <property type="entry name" value="RhoGAP_dom"/>
</dbReference>
<feature type="domain" description="Rho-GAP" evidence="2">
    <location>
        <begin position="134"/>
        <end position="374"/>
    </location>
</feature>
<dbReference type="Proteomes" id="UP000311919">
    <property type="component" value="Unassembled WGS sequence"/>
</dbReference>
<reference evidence="3 4" key="1">
    <citation type="submission" date="2019-03" db="EMBL/GenBank/DDBJ databases">
        <title>An improved genome assembly of the fluke Schistosoma japonicum.</title>
        <authorList>
            <person name="Hu W."/>
            <person name="Luo F."/>
            <person name="Yin M."/>
            <person name="Mo X."/>
            <person name="Sun C."/>
            <person name="Wu Q."/>
            <person name="Zhu B."/>
            <person name="Xiang M."/>
            <person name="Wang J."/>
            <person name="Wang Y."/>
            <person name="Zhang T."/>
            <person name="Xu B."/>
            <person name="Zheng H."/>
            <person name="Feng Z."/>
        </authorList>
    </citation>
    <scope>NUCLEOTIDE SEQUENCE [LARGE SCALE GENOMIC DNA]</scope>
    <source>
        <strain evidence="3">HuSjv2</strain>
        <tissue evidence="3">Worms</tissue>
    </source>
</reference>
<dbReference type="GO" id="GO:0005096">
    <property type="term" value="F:GTPase activator activity"/>
    <property type="evidence" value="ECO:0007669"/>
    <property type="project" value="UniProtKB-KW"/>
</dbReference>